<dbReference type="Gene3D" id="3.40.50.280">
    <property type="entry name" value="Cobalamin-binding domain"/>
    <property type="match status" value="1"/>
</dbReference>
<dbReference type="GO" id="GO:0003824">
    <property type="term" value="F:catalytic activity"/>
    <property type="evidence" value="ECO:0007669"/>
    <property type="project" value="InterPro"/>
</dbReference>
<dbReference type="InterPro" id="IPR025274">
    <property type="entry name" value="DUF4070"/>
</dbReference>
<dbReference type="InterPro" id="IPR051198">
    <property type="entry name" value="BchE-like"/>
</dbReference>
<dbReference type="PANTHER" id="PTHR43409">
    <property type="entry name" value="ANAEROBIC MAGNESIUM-PROTOPORPHYRIN IX MONOMETHYL ESTER CYCLASE-RELATED"/>
    <property type="match status" value="1"/>
</dbReference>
<dbReference type="Gene3D" id="3.80.30.20">
    <property type="entry name" value="tm_1862 like domain"/>
    <property type="match status" value="1"/>
</dbReference>
<evidence type="ECO:0000259" key="6">
    <source>
        <dbReference type="PROSITE" id="PS51918"/>
    </source>
</evidence>
<dbReference type="InterPro" id="IPR006158">
    <property type="entry name" value="Cobalamin-bd"/>
</dbReference>
<dbReference type="EMBL" id="CP001101">
    <property type="protein sequence ID" value="ACE05076.1"/>
    <property type="molecule type" value="Genomic_DNA"/>
</dbReference>
<dbReference type="GO" id="GO:0046872">
    <property type="term" value="F:metal ion binding"/>
    <property type="evidence" value="ECO:0007669"/>
    <property type="project" value="UniProtKB-KW"/>
</dbReference>
<dbReference type="Pfam" id="PF13282">
    <property type="entry name" value="DUF4070"/>
    <property type="match status" value="1"/>
</dbReference>
<dbReference type="PROSITE" id="PS51918">
    <property type="entry name" value="RADICAL_SAM"/>
    <property type="match status" value="1"/>
</dbReference>
<feature type="domain" description="Radical SAM core" evidence="6">
    <location>
        <begin position="161"/>
        <end position="392"/>
    </location>
</feature>
<dbReference type="InterPro" id="IPR034530">
    <property type="entry name" value="HpnP-like"/>
</dbReference>
<keyword evidence="5" id="KW-0411">Iron-sulfur</keyword>
<reference evidence="7" key="1">
    <citation type="submission" date="2008-06" db="EMBL/GenBank/DDBJ databases">
        <title>Complete sequence of Chlorobium phaeobacteroides BS1.</title>
        <authorList>
            <consortium name="US DOE Joint Genome Institute"/>
            <person name="Lucas S."/>
            <person name="Copeland A."/>
            <person name="Lapidus A."/>
            <person name="Glavina del Rio T."/>
            <person name="Dalin E."/>
            <person name="Tice H."/>
            <person name="Bruce D."/>
            <person name="Goodwin L."/>
            <person name="Pitluck S."/>
            <person name="Schmutz J."/>
            <person name="Larimer F."/>
            <person name="Land M."/>
            <person name="Hauser L."/>
            <person name="Kyrpides N."/>
            <person name="Ovchinnikova G."/>
            <person name="Li T."/>
            <person name="Liu Z."/>
            <person name="Zhao F."/>
            <person name="Overmann J."/>
            <person name="Bryant D.A."/>
            <person name="Richardson P."/>
        </authorList>
    </citation>
    <scope>NUCLEOTIDE SEQUENCE [LARGE SCALE GENOMIC DNA]</scope>
    <source>
        <strain evidence="7">BS1</strain>
    </source>
</reference>
<dbReference type="SFLD" id="SFLDG01123">
    <property type="entry name" value="methyltransferase_(Class_B)"/>
    <property type="match status" value="1"/>
</dbReference>
<dbReference type="Pfam" id="PF02310">
    <property type="entry name" value="B12-binding"/>
    <property type="match status" value="1"/>
</dbReference>
<comment type="cofactor">
    <cofactor evidence="1">
        <name>[4Fe-4S] cluster</name>
        <dbReference type="ChEBI" id="CHEBI:49883"/>
    </cofactor>
</comment>
<accession>B3ENI7</accession>
<dbReference type="InterPro" id="IPR006638">
    <property type="entry name" value="Elp3/MiaA/NifB-like_rSAM"/>
</dbReference>
<name>B3ENI7_CHLPB</name>
<dbReference type="SFLD" id="SFLDG01082">
    <property type="entry name" value="B12-binding_domain_containing"/>
    <property type="match status" value="1"/>
</dbReference>
<dbReference type="CDD" id="cd01335">
    <property type="entry name" value="Radical_SAM"/>
    <property type="match status" value="1"/>
</dbReference>
<dbReference type="GO" id="GO:0051539">
    <property type="term" value="F:4 iron, 4 sulfur cluster binding"/>
    <property type="evidence" value="ECO:0007669"/>
    <property type="project" value="UniProtKB-KW"/>
</dbReference>
<keyword evidence="4" id="KW-0408">Iron</keyword>
<dbReference type="GO" id="GO:0005829">
    <property type="term" value="C:cytosol"/>
    <property type="evidence" value="ECO:0007669"/>
    <property type="project" value="TreeGrafter"/>
</dbReference>
<evidence type="ECO:0000256" key="5">
    <source>
        <dbReference type="ARBA" id="ARBA00023014"/>
    </source>
</evidence>
<dbReference type="SUPFAM" id="SSF102114">
    <property type="entry name" value="Radical SAM enzymes"/>
    <property type="match status" value="1"/>
</dbReference>
<evidence type="ECO:0000256" key="2">
    <source>
        <dbReference type="ARBA" id="ARBA00022691"/>
    </source>
</evidence>
<keyword evidence="3" id="KW-0479">Metal-binding</keyword>
<dbReference type="InterPro" id="IPR007197">
    <property type="entry name" value="rSAM"/>
</dbReference>
<evidence type="ECO:0000256" key="3">
    <source>
        <dbReference type="ARBA" id="ARBA00022723"/>
    </source>
</evidence>
<dbReference type="InterPro" id="IPR058240">
    <property type="entry name" value="rSAM_sf"/>
</dbReference>
<dbReference type="SMART" id="SM00729">
    <property type="entry name" value="Elp3"/>
    <property type="match status" value="1"/>
</dbReference>
<dbReference type="STRING" id="331678.Cphamn1_2171"/>
<protein>
    <submittedName>
        <fullName evidence="7">Radical SAM domain protein</fullName>
    </submittedName>
</protein>
<dbReference type="eggNOG" id="COG1032">
    <property type="taxonomic scope" value="Bacteria"/>
</dbReference>
<proteinExistence type="predicted"/>
<dbReference type="InterPro" id="IPR034466">
    <property type="entry name" value="Methyltransferase_Class_B"/>
</dbReference>
<evidence type="ECO:0000256" key="1">
    <source>
        <dbReference type="ARBA" id="ARBA00001966"/>
    </source>
</evidence>
<dbReference type="SFLD" id="SFLDF00303">
    <property type="entry name" value="hopanoid_C2-methyltransferase"/>
    <property type="match status" value="1"/>
</dbReference>
<gene>
    <name evidence="7" type="ordered locus">Cphamn1_2171</name>
</gene>
<dbReference type="AlphaFoldDB" id="B3ENI7"/>
<dbReference type="KEGG" id="cpb:Cphamn1_2171"/>
<organism evidence="7">
    <name type="scientific">Chlorobium phaeobacteroides (strain BS1)</name>
    <dbReference type="NCBI Taxonomy" id="331678"/>
    <lineage>
        <taxon>Bacteria</taxon>
        <taxon>Pseudomonadati</taxon>
        <taxon>Chlorobiota</taxon>
        <taxon>Chlorobiia</taxon>
        <taxon>Chlorobiales</taxon>
        <taxon>Chlorobiaceae</taxon>
        <taxon>Chlorobium/Pelodictyon group</taxon>
        <taxon>Chlorobium</taxon>
    </lineage>
</organism>
<dbReference type="InterPro" id="IPR023404">
    <property type="entry name" value="rSAM_horseshoe"/>
</dbReference>
<dbReference type="PANTHER" id="PTHR43409:SF3">
    <property type="entry name" value="HYPOTHETICAL METHYLTRANSFERASE"/>
    <property type="match status" value="1"/>
</dbReference>
<evidence type="ECO:0000256" key="4">
    <source>
        <dbReference type="ARBA" id="ARBA00023004"/>
    </source>
</evidence>
<dbReference type="Pfam" id="PF04055">
    <property type="entry name" value="Radical_SAM"/>
    <property type="match status" value="1"/>
</dbReference>
<dbReference type="HOGENOM" id="CLU_021572_5_0_10"/>
<sequence>MNILLLYPEFPDTFWSFKHALKFVKKKASLPPLGLVTVAAMLPRQWDKKLVDLNASALSQKDLEWADMALISAMGVQKESAQKIIARCRAANLTIVAGGPLFTSEPECFPEVDHFVLNEAEITLPPFLEDLANGTARKFYRSENYPDIKTSPVPQWELLDMNNYVAMAIQFSRGCPYQCDFCNVTALLGHKIRTKTSDQILRELDAIDERGWRESVFFVDDNFIAHKAYLKKDLLPKLIEWQASKKTSRKFFTECSINIADDPELMELMVRAGFNQVFIGIETPDNSALESCGKQHNTSRDMLENIKRIQRAGLEVQGGFIVGFDTDTPSTFQQQIEFIQNSGIVTAMVGMLQALPGTKLYERMKTEGRLLSSSSGDNVDSTTNIIPKMDIEVLRKGYRDMMDYLYSPKNYYQRIKTLLLEYKPARFKSRVKPRQLVALFRSMVVLGIVGEERFHYWKMLVWTLFRQPHSLSLAITLFIYGHHFRKVCAIHLKNGGYANSATSPIVIQR</sequence>
<dbReference type="GO" id="GO:0031419">
    <property type="term" value="F:cobalamin binding"/>
    <property type="evidence" value="ECO:0007669"/>
    <property type="project" value="InterPro"/>
</dbReference>
<dbReference type="SFLD" id="SFLDS00029">
    <property type="entry name" value="Radical_SAM"/>
    <property type="match status" value="1"/>
</dbReference>
<evidence type="ECO:0000313" key="7">
    <source>
        <dbReference type="EMBL" id="ACE05076.1"/>
    </source>
</evidence>
<keyword evidence="2" id="KW-0949">S-adenosyl-L-methionine</keyword>
<dbReference type="OrthoDB" id="9801424at2"/>